<name>A0A147I6N4_9SPHN</name>
<accession>A0A147I6N4</accession>
<gene>
    <name evidence="1" type="ORF">NS334_05455</name>
</gene>
<evidence type="ECO:0000313" key="2">
    <source>
        <dbReference type="Proteomes" id="UP000074310"/>
    </source>
</evidence>
<dbReference type="Proteomes" id="UP000074310">
    <property type="component" value="Unassembled WGS sequence"/>
</dbReference>
<dbReference type="PATRIC" id="fig|869719.3.peg.497"/>
<dbReference type="AlphaFoldDB" id="A0A147I6N4"/>
<sequence length="102" mass="10337">MANALLTGGALAQGNAPAGYNETMINAGGGADAVGVICEKSTLAQAKAHRASLRKYMAGQGVPGAVFDTNYDRGFNEAMTRAKANPAQARAACAQLARGARP</sequence>
<keyword evidence="2" id="KW-1185">Reference proteome</keyword>
<protein>
    <submittedName>
        <fullName evidence="1">Uncharacterized protein</fullName>
    </submittedName>
</protein>
<comment type="caution">
    <text evidence="1">The sequence shown here is derived from an EMBL/GenBank/DDBJ whole genome shotgun (WGS) entry which is preliminary data.</text>
</comment>
<dbReference type="EMBL" id="LDTB01000011">
    <property type="protein sequence ID" value="KTT74426.1"/>
    <property type="molecule type" value="Genomic_DNA"/>
</dbReference>
<evidence type="ECO:0000313" key="1">
    <source>
        <dbReference type="EMBL" id="KTT74426.1"/>
    </source>
</evidence>
<reference evidence="1 2" key="1">
    <citation type="journal article" date="2016" name="Front. Microbiol.">
        <title>Genomic Resource of Rice Seed Associated Bacteria.</title>
        <authorList>
            <person name="Midha S."/>
            <person name="Bansal K."/>
            <person name="Sharma S."/>
            <person name="Kumar N."/>
            <person name="Patil P.P."/>
            <person name="Chaudhry V."/>
            <person name="Patil P.B."/>
        </authorList>
    </citation>
    <scope>NUCLEOTIDE SEQUENCE [LARGE SCALE GENOMIC DNA]</scope>
    <source>
        <strain evidence="1 2">NS334</strain>
    </source>
</reference>
<organism evidence="1 2">
    <name type="scientific">Sphingomonas endophytica</name>
    <dbReference type="NCBI Taxonomy" id="869719"/>
    <lineage>
        <taxon>Bacteria</taxon>
        <taxon>Pseudomonadati</taxon>
        <taxon>Pseudomonadota</taxon>
        <taxon>Alphaproteobacteria</taxon>
        <taxon>Sphingomonadales</taxon>
        <taxon>Sphingomonadaceae</taxon>
        <taxon>Sphingomonas</taxon>
    </lineage>
</organism>
<proteinExistence type="predicted"/>